<dbReference type="CDD" id="cd00038">
    <property type="entry name" value="CAP_ED"/>
    <property type="match status" value="1"/>
</dbReference>
<keyword evidence="6" id="KW-1185">Reference proteome</keyword>
<feature type="region of interest" description="Disordered" evidence="3">
    <location>
        <begin position="577"/>
        <end position="618"/>
    </location>
</feature>
<dbReference type="SMART" id="SM00248">
    <property type="entry name" value="ANK"/>
    <property type="match status" value="2"/>
</dbReference>
<feature type="compositionally biased region" description="Basic and acidic residues" evidence="3">
    <location>
        <begin position="589"/>
        <end position="598"/>
    </location>
</feature>
<proteinExistence type="predicted"/>
<dbReference type="PROSITE" id="PS50042">
    <property type="entry name" value="CNMP_BINDING_3"/>
    <property type="match status" value="1"/>
</dbReference>
<dbReference type="GO" id="GO:0046856">
    <property type="term" value="P:phosphatidylinositol dephosphorylation"/>
    <property type="evidence" value="ECO:0007669"/>
    <property type="project" value="InterPro"/>
</dbReference>
<dbReference type="SUPFAM" id="SSF56219">
    <property type="entry name" value="DNase I-like"/>
    <property type="match status" value="1"/>
</dbReference>
<dbReference type="Gene3D" id="1.25.40.20">
    <property type="entry name" value="Ankyrin repeat-containing domain"/>
    <property type="match status" value="1"/>
</dbReference>
<protein>
    <recommendedName>
        <fullName evidence="4">Cyclic nucleotide-binding domain-containing protein</fullName>
    </recommendedName>
</protein>
<dbReference type="EMBL" id="JBGBPQ010000007">
    <property type="protein sequence ID" value="KAL1521638.1"/>
    <property type="molecule type" value="Genomic_DNA"/>
</dbReference>
<dbReference type="PROSITE" id="PS50297">
    <property type="entry name" value="ANK_REP_REGION"/>
    <property type="match status" value="1"/>
</dbReference>
<dbReference type="Pfam" id="PF12796">
    <property type="entry name" value="Ank_2"/>
    <property type="match status" value="1"/>
</dbReference>
<feature type="coiled-coil region" evidence="2">
    <location>
        <begin position="39"/>
        <end position="75"/>
    </location>
</feature>
<dbReference type="InterPro" id="IPR036770">
    <property type="entry name" value="Ankyrin_rpt-contain_sf"/>
</dbReference>
<evidence type="ECO:0000256" key="2">
    <source>
        <dbReference type="SAM" id="Coils"/>
    </source>
</evidence>
<dbReference type="SMART" id="SM00128">
    <property type="entry name" value="IPPc"/>
    <property type="match status" value="1"/>
</dbReference>
<gene>
    <name evidence="5" type="ORF">AB1Y20_021295</name>
</gene>
<feature type="repeat" description="ANK" evidence="1">
    <location>
        <begin position="398"/>
        <end position="430"/>
    </location>
</feature>
<accession>A0AB34JKW2</accession>
<dbReference type="Gene3D" id="2.60.120.10">
    <property type="entry name" value="Jelly Rolls"/>
    <property type="match status" value="1"/>
</dbReference>
<dbReference type="InterPro" id="IPR036691">
    <property type="entry name" value="Endo/exonu/phosph_ase_sf"/>
</dbReference>
<dbReference type="PANTHER" id="PTHR11200:SF300">
    <property type="entry name" value="TYPE II INOSITOL 1,4,5-TRISPHOSPHATE 5-PHOSPHATASE"/>
    <property type="match status" value="1"/>
</dbReference>
<feature type="region of interest" description="Disordered" evidence="3">
    <location>
        <begin position="1"/>
        <end position="30"/>
    </location>
</feature>
<evidence type="ECO:0000313" key="6">
    <source>
        <dbReference type="Proteomes" id="UP001515480"/>
    </source>
</evidence>
<dbReference type="GO" id="GO:0004439">
    <property type="term" value="F:phosphatidylinositol-4,5-bisphosphate 5-phosphatase activity"/>
    <property type="evidence" value="ECO:0007669"/>
    <property type="project" value="TreeGrafter"/>
</dbReference>
<dbReference type="InterPro" id="IPR018490">
    <property type="entry name" value="cNMP-bd_dom_sf"/>
</dbReference>
<dbReference type="SUPFAM" id="SSF51206">
    <property type="entry name" value="cAMP-binding domain-like"/>
    <property type="match status" value="1"/>
</dbReference>
<dbReference type="PANTHER" id="PTHR11200">
    <property type="entry name" value="INOSITOL 5-PHOSPHATASE"/>
    <property type="match status" value="1"/>
</dbReference>
<feature type="compositionally biased region" description="Low complexity" evidence="3">
    <location>
        <begin position="599"/>
        <end position="612"/>
    </location>
</feature>
<feature type="region of interest" description="Disordered" evidence="3">
    <location>
        <begin position="454"/>
        <end position="491"/>
    </location>
</feature>
<feature type="domain" description="Cyclic nucleotide-binding" evidence="4">
    <location>
        <begin position="158"/>
        <end position="203"/>
    </location>
</feature>
<dbReference type="InterPro" id="IPR002110">
    <property type="entry name" value="Ankyrin_rpt"/>
</dbReference>
<sequence length="1005" mass="107195">MSGPAAPSAERSNGEDAAPHADPPSESESLEQAIIALKMSLAEKDMELLEARNARGELEAALSEAREELSKVNADLSVLVVQKSELLLENWQLREKVNSLTGEKLQIREELHDCLQAMRQPIAAPSAAACALSPIASAASAVTPSPPDLNLLFAPGALLAGCSHDTITESLSLLEPRPFVANEPIVTQNEPASFLAVILRGSLTGDGISYGPGDVVGGREFFLGGRRPVSLFAETDGVALVASYLALAHSAASGRPAAKGLIDRLAVASARAILTTGSGVSSGASAPLPPAAAPASSAAKSGSKTMSAVAPDALQTTVIGLTSKLKLRNWTADPPPNERFVAMRRTPQAPLSQRLSEASHASDEAAVALFEAAVRDATATVRLLLSQRVSPDAHRSRYGMTALMAAASFGHAEVCSLLLAAGANKTLRNDCRETAHDIARMCDQPQLLSLLAPVGSSDEESEATDSGSLAEGTVAGSRSRTPECTRCRSAPRPAAAESAAYSFVRERRRQSRAEQLPVSRFRARSSMMVASAELYGQMDEAQRLQETQNKLARLQVGGAAGRRATLSRTSASSRNVCSSSEACDDAASEEERPAEREAPSLSLSSCGSTTTTEGDLMDGNSLAAEQRDGAGPSPWTSARSARLGNVPKALRIFIGSWNMNGKTCNDQDMASWLTLDGVRAPEAGGEEKTSEEVETERANLKSPPDIVVLGCQEFVALNAQAMLPFASKYPKQDFERLVIAMLSHMHGCRYAPVRVAGTELPPQLVGLLLCVLVKEEHIHGVRGVHCEMVRTGFSGLSGNKGALALRFMLHTTSLCFVNLHLPAGAGPEAKEERNAAMREVMKALEASFASAVVPDAGARLLAPKQHSVLFCFGDLNYRLTLANHDVRRRLEGHNWEELLMHDQLAPQLRGDPGSGPFEGFHEGDLDFRPTYKFDTGTNNYDTSDKQRAPAWTDRVLWCSRKQDLKCLLYSSERNVVTSDHKPVKALFEFSTGVHSASIGHANPRG</sequence>
<dbReference type="Proteomes" id="UP001515480">
    <property type="component" value="Unassembled WGS sequence"/>
</dbReference>
<organism evidence="5 6">
    <name type="scientific">Prymnesium parvum</name>
    <name type="common">Toxic golden alga</name>
    <dbReference type="NCBI Taxonomy" id="97485"/>
    <lineage>
        <taxon>Eukaryota</taxon>
        <taxon>Haptista</taxon>
        <taxon>Haptophyta</taxon>
        <taxon>Prymnesiophyceae</taxon>
        <taxon>Prymnesiales</taxon>
        <taxon>Prymnesiaceae</taxon>
        <taxon>Prymnesium</taxon>
    </lineage>
</organism>
<dbReference type="InterPro" id="IPR046985">
    <property type="entry name" value="IP5"/>
</dbReference>
<dbReference type="InterPro" id="IPR000300">
    <property type="entry name" value="IPPc"/>
</dbReference>
<dbReference type="Pfam" id="PF22669">
    <property type="entry name" value="Exo_endo_phos2"/>
    <property type="match status" value="1"/>
</dbReference>
<evidence type="ECO:0000256" key="3">
    <source>
        <dbReference type="SAM" id="MobiDB-lite"/>
    </source>
</evidence>
<comment type="caution">
    <text evidence="5">The sequence shown here is derived from an EMBL/GenBank/DDBJ whole genome shotgun (WGS) entry which is preliminary data.</text>
</comment>
<name>A0AB34JKW2_PRYPA</name>
<evidence type="ECO:0000259" key="4">
    <source>
        <dbReference type="PROSITE" id="PS50042"/>
    </source>
</evidence>
<feature type="region of interest" description="Disordered" evidence="3">
    <location>
        <begin position="279"/>
        <end position="299"/>
    </location>
</feature>
<evidence type="ECO:0000256" key="1">
    <source>
        <dbReference type="PROSITE-ProRule" id="PRU00023"/>
    </source>
</evidence>
<reference evidence="5 6" key="1">
    <citation type="journal article" date="2024" name="Science">
        <title>Giant polyketide synthase enzymes in the biosynthesis of giant marine polyether toxins.</title>
        <authorList>
            <person name="Fallon T.R."/>
            <person name="Shende V.V."/>
            <person name="Wierzbicki I.H."/>
            <person name="Pendleton A.L."/>
            <person name="Watervoot N.F."/>
            <person name="Auber R.P."/>
            <person name="Gonzalez D.J."/>
            <person name="Wisecaver J.H."/>
            <person name="Moore B.S."/>
        </authorList>
    </citation>
    <scope>NUCLEOTIDE SEQUENCE [LARGE SCALE GENOMIC DNA]</scope>
    <source>
        <strain evidence="5 6">12B1</strain>
    </source>
</reference>
<dbReference type="SUPFAM" id="SSF48403">
    <property type="entry name" value="Ankyrin repeat"/>
    <property type="match status" value="1"/>
</dbReference>
<dbReference type="AlphaFoldDB" id="A0AB34JKW2"/>
<dbReference type="InterPro" id="IPR014710">
    <property type="entry name" value="RmlC-like_jellyroll"/>
</dbReference>
<keyword evidence="1" id="KW-0040">ANK repeat</keyword>
<evidence type="ECO:0000313" key="5">
    <source>
        <dbReference type="EMBL" id="KAL1521638.1"/>
    </source>
</evidence>
<dbReference type="InterPro" id="IPR000595">
    <property type="entry name" value="cNMP-bd_dom"/>
</dbReference>
<dbReference type="Gene3D" id="3.60.10.10">
    <property type="entry name" value="Endonuclease/exonuclease/phosphatase"/>
    <property type="match status" value="1"/>
</dbReference>
<dbReference type="PROSITE" id="PS50088">
    <property type="entry name" value="ANK_REPEAT"/>
    <property type="match status" value="1"/>
</dbReference>
<keyword evidence="2" id="KW-0175">Coiled coil</keyword>